<keyword evidence="9" id="KW-1185">Reference proteome</keyword>
<dbReference type="GO" id="GO:0006362">
    <property type="term" value="P:transcription elongation by RNA polymerase I"/>
    <property type="evidence" value="ECO:0007669"/>
    <property type="project" value="TreeGrafter"/>
</dbReference>
<dbReference type="EMBL" id="KB932206">
    <property type="protein sequence ID" value="KCV69470.1"/>
    <property type="molecule type" value="Genomic_DNA"/>
</dbReference>
<comment type="similarity">
    <text evidence="6">Belongs to the archaeal Rpo11/eukaryotic RPB11/RPC19 RNA polymerase subunit family.</text>
</comment>
<gene>
    <name evidence="8" type="ORF">H696_03899</name>
</gene>
<feature type="domain" description="DNA-directed RNA polymerase RBP11-like dimerisation" evidence="7">
    <location>
        <begin position="29"/>
        <end position="102"/>
    </location>
</feature>
<dbReference type="Proteomes" id="UP000030693">
    <property type="component" value="Unassembled WGS sequence"/>
</dbReference>
<dbReference type="InterPro" id="IPR033898">
    <property type="entry name" value="RNAP_AC19"/>
</dbReference>
<dbReference type="Pfam" id="PF13656">
    <property type="entry name" value="RNA_pol_L_2"/>
    <property type="match status" value="1"/>
</dbReference>
<dbReference type="GeneID" id="20528624"/>
<dbReference type="PANTHER" id="PTHR13946">
    <property type="entry name" value="DNA-DIRECTED RNA POLYMERASE I,II,III"/>
    <property type="match status" value="1"/>
</dbReference>
<name>A0A058Z5G1_FONAL</name>
<dbReference type="RefSeq" id="XP_009496035.1">
    <property type="nucleotide sequence ID" value="XM_009497760.1"/>
</dbReference>
<dbReference type="HAMAP" id="MF_00261">
    <property type="entry name" value="RNApol_arch_Rpo11"/>
    <property type="match status" value="1"/>
</dbReference>
<dbReference type="GO" id="GO:0046983">
    <property type="term" value="F:protein dimerization activity"/>
    <property type="evidence" value="ECO:0007669"/>
    <property type="project" value="InterPro"/>
</dbReference>
<evidence type="ECO:0000256" key="4">
    <source>
        <dbReference type="ARBA" id="ARBA00023163"/>
    </source>
</evidence>
<evidence type="ECO:0000256" key="2">
    <source>
        <dbReference type="ARBA" id="ARBA00022079"/>
    </source>
</evidence>
<evidence type="ECO:0000256" key="3">
    <source>
        <dbReference type="ARBA" id="ARBA00022478"/>
    </source>
</evidence>
<keyword evidence="5" id="KW-0539">Nucleus</keyword>
<organism evidence="8">
    <name type="scientific">Fonticula alba</name>
    <name type="common">Slime mold</name>
    <dbReference type="NCBI Taxonomy" id="691883"/>
    <lineage>
        <taxon>Eukaryota</taxon>
        <taxon>Rotosphaerida</taxon>
        <taxon>Fonticulaceae</taxon>
        <taxon>Fonticula</taxon>
    </lineage>
</organism>
<dbReference type="GO" id="GO:0003899">
    <property type="term" value="F:DNA-directed RNA polymerase activity"/>
    <property type="evidence" value="ECO:0007669"/>
    <property type="project" value="InterPro"/>
</dbReference>
<dbReference type="STRING" id="691883.A0A058Z5G1"/>
<evidence type="ECO:0000256" key="6">
    <source>
        <dbReference type="ARBA" id="ARBA00025751"/>
    </source>
</evidence>
<dbReference type="InterPro" id="IPR009025">
    <property type="entry name" value="RBP11-like_dimer"/>
</dbReference>
<dbReference type="PANTHER" id="PTHR13946:SF28">
    <property type="entry name" value="DNA-DIRECTED RNA POLYMERASES I AND III SUBUNIT RPAC2"/>
    <property type="match status" value="1"/>
</dbReference>
<protein>
    <recommendedName>
        <fullName evidence="2">DNA-directed RNA polymerases I and III subunit RPAC2</fullName>
    </recommendedName>
</protein>
<dbReference type="OMA" id="MRIQMYD"/>
<dbReference type="SUPFAM" id="SSF55257">
    <property type="entry name" value="RBP11-like subunits of RNA polymerase"/>
    <property type="match status" value="1"/>
</dbReference>
<dbReference type="GO" id="GO:0006383">
    <property type="term" value="P:transcription by RNA polymerase III"/>
    <property type="evidence" value="ECO:0007669"/>
    <property type="project" value="TreeGrafter"/>
</dbReference>
<accession>A0A058Z5G1</accession>
<dbReference type="AlphaFoldDB" id="A0A058Z5G1"/>
<comment type="subcellular location">
    <subcellularLocation>
        <location evidence="1">Nucleus</location>
    </subcellularLocation>
</comment>
<dbReference type="Gene3D" id="3.30.1360.10">
    <property type="entry name" value="RNA polymerase, RBP11-like subunit"/>
    <property type="match status" value="1"/>
</dbReference>
<evidence type="ECO:0000256" key="1">
    <source>
        <dbReference type="ARBA" id="ARBA00004123"/>
    </source>
</evidence>
<dbReference type="GO" id="GO:0005736">
    <property type="term" value="C:RNA polymerase I complex"/>
    <property type="evidence" value="ECO:0007669"/>
    <property type="project" value="TreeGrafter"/>
</dbReference>
<sequence>MSCGVTVPYYSEPAVKISILPEVDSNPAAATFVLFNEDHTLGNSLRHLLMRNPRVVYCGYSAPHPTEEKIHLRIQTEEGYTAVEALQKSLDDLVSVCDHMLDTFTESVTEFATAIEASEGTADQMQE</sequence>
<dbReference type="CDD" id="cd07029">
    <property type="entry name" value="RNAP_I_III_AC19"/>
    <property type="match status" value="1"/>
</dbReference>
<dbReference type="GO" id="GO:0005666">
    <property type="term" value="C:RNA polymerase III complex"/>
    <property type="evidence" value="ECO:0007669"/>
    <property type="project" value="TreeGrafter"/>
</dbReference>
<keyword evidence="3" id="KW-0240">DNA-directed RNA polymerase</keyword>
<proteinExistence type="inferred from homology"/>
<dbReference type="OrthoDB" id="510325at2759"/>
<dbReference type="GO" id="GO:0003677">
    <property type="term" value="F:DNA binding"/>
    <property type="evidence" value="ECO:0007669"/>
    <property type="project" value="InterPro"/>
</dbReference>
<dbReference type="eggNOG" id="KOG3438">
    <property type="taxonomic scope" value="Eukaryota"/>
</dbReference>
<dbReference type="InterPro" id="IPR022905">
    <property type="entry name" value="Rpo11-like"/>
</dbReference>
<reference evidence="8" key="1">
    <citation type="submission" date="2013-04" db="EMBL/GenBank/DDBJ databases">
        <title>The Genome Sequence of Fonticula alba ATCC 38817.</title>
        <authorList>
            <consortium name="The Broad Institute Genomics Platform"/>
            <person name="Russ C."/>
            <person name="Cuomo C."/>
            <person name="Burger G."/>
            <person name="Gray M.W."/>
            <person name="Holland P.W.H."/>
            <person name="King N."/>
            <person name="Lang F.B.F."/>
            <person name="Roger A.J."/>
            <person name="Ruiz-Trillo I."/>
            <person name="Brown M."/>
            <person name="Walker B."/>
            <person name="Young S."/>
            <person name="Zeng Q."/>
            <person name="Gargeya S."/>
            <person name="Fitzgerald M."/>
            <person name="Haas B."/>
            <person name="Abouelleil A."/>
            <person name="Allen A.W."/>
            <person name="Alvarado L."/>
            <person name="Arachchi H.M."/>
            <person name="Berlin A.M."/>
            <person name="Chapman S.B."/>
            <person name="Gainer-Dewar J."/>
            <person name="Goldberg J."/>
            <person name="Griggs A."/>
            <person name="Gujja S."/>
            <person name="Hansen M."/>
            <person name="Howarth C."/>
            <person name="Imamovic A."/>
            <person name="Ireland A."/>
            <person name="Larimer J."/>
            <person name="McCowan C."/>
            <person name="Murphy C."/>
            <person name="Pearson M."/>
            <person name="Poon T.W."/>
            <person name="Priest M."/>
            <person name="Roberts A."/>
            <person name="Saif S."/>
            <person name="Shea T."/>
            <person name="Sisk P."/>
            <person name="Sykes S."/>
            <person name="Wortman J."/>
            <person name="Nusbaum C."/>
            <person name="Birren B."/>
        </authorList>
    </citation>
    <scope>NUCLEOTIDE SEQUENCE [LARGE SCALE GENOMIC DNA]</scope>
    <source>
        <strain evidence="8">ATCC 38817</strain>
    </source>
</reference>
<evidence type="ECO:0000256" key="5">
    <source>
        <dbReference type="ARBA" id="ARBA00023242"/>
    </source>
</evidence>
<evidence type="ECO:0000313" key="8">
    <source>
        <dbReference type="EMBL" id="KCV69470.1"/>
    </source>
</evidence>
<dbReference type="InterPro" id="IPR008193">
    <property type="entry name" value="RNA_pol_Rpb11_13-16kDa_CS"/>
</dbReference>
<dbReference type="InterPro" id="IPR036603">
    <property type="entry name" value="RBP11-like"/>
</dbReference>
<keyword evidence="4" id="KW-0804">Transcription</keyword>
<evidence type="ECO:0000313" key="9">
    <source>
        <dbReference type="Proteomes" id="UP000030693"/>
    </source>
</evidence>
<dbReference type="PROSITE" id="PS01154">
    <property type="entry name" value="RNA_POL_L_13KD"/>
    <property type="match status" value="1"/>
</dbReference>
<evidence type="ECO:0000259" key="7">
    <source>
        <dbReference type="Pfam" id="PF13656"/>
    </source>
</evidence>
<dbReference type="FunFam" id="3.30.1360.10:FF:000006">
    <property type="entry name" value="DNA-directed RNA polymerases I and III subunit RPAC2"/>
    <property type="match status" value="1"/>
</dbReference>